<dbReference type="PANTHER" id="PTHR36766">
    <property type="entry name" value="PLANT BROAD-SPECTRUM MILDEW RESISTANCE PROTEIN RPW8"/>
    <property type="match status" value="1"/>
</dbReference>
<comment type="caution">
    <text evidence="5">The sequence shown here is derived from an EMBL/GenBank/DDBJ whole genome shotgun (WGS) entry which is preliminary data.</text>
</comment>
<dbReference type="InterPro" id="IPR008808">
    <property type="entry name" value="Powdery_mildew-R_dom"/>
</dbReference>
<evidence type="ECO:0000259" key="4">
    <source>
        <dbReference type="PROSITE" id="PS51153"/>
    </source>
</evidence>
<dbReference type="InterPro" id="IPR042197">
    <property type="entry name" value="Apaf_helical"/>
</dbReference>
<dbReference type="InterPro" id="IPR055414">
    <property type="entry name" value="LRR_R13L4/SHOC2-like"/>
</dbReference>
<keyword evidence="2" id="KW-0677">Repeat</keyword>
<gene>
    <name evidence="5" type="ORF">J5N97_028534</name>
</gene>
<sequence length="782" mass="89074">MDTFFAGEIATELVKELIKVIRHAYLCRPSAEQLKRSVDALLPIVNEIRYSGVELPQARQKQLSDLAEQLRLGLELARKAADSPRWNVYRSIQLSRRMERVDRWVSRWVERQMPAHVLADVHHLRVDSSARLDRIERKIDEVGRERVKEMLINGGDGRVVVGICGMAGSGKTTLAKELCKDPQIRNHFNGGIFFETVSQSPNLENLKFKLWERITGNFVLGAYSEIPQWQMGLQPRVKAPILVVLDDVWTLSELEELVFKIPGCKTLVVSRFKFPTIFTDTYEMELLGEEEALSLFCSSAFDQQSIPPTADKKLVKQVVEECKGLPLALKVIGASLRGQPPKIWASAKNRLSRGEVISDSHENKLLERMELSIHCLSSKVKDCFLDLGSFPEDKKIPLDVLINVWMEIHDLEEEDAFAILVELSNKNLLTLVKDAQNRAGAIYSSYSELSVTQHDVLRDLALHISSRECLNSRKRLTMPRKEDRLPKDWERNKDQPFDAQIVSIHTGEMKECDWFSMHFPKAEVLILNFSSGSYFLPPFIKTMPMLKVLVLINYGLSSTMLHNLSIFTSMDNLRSLWFEKITIPPLPRSTIPLQNLRKVSLVLCELKNGLKSSTVLPLTFPRLSNLTIDHCIDLTELPSSICELSSLQSISISNCHDLDELPHELGKLNSLQILRVYACPGLKQLPQSLCKLKRLEYLDISQCFNLRGLPEELGYLTNLEKIDMRECPQVGSIPKSLMSLKSLGHVICDEDVSLLWKEAEREIPELRVQVAEECFNLDWLVE</sequence>
<name>A0A9D5BYM4_9LILI</name>
<feature type="domain" description="RPW8" evidence="4">
    <location>
        <begin position="1"/>
        <end position="147"/>
    </location>
</feature>
<dbReference type="PRINTS" id="PR00364">
    <property type="entry name" value="DISEASERSIST"/>
</dbReference>
<dbReference type="Gene3D" id="3.80.10.10">
    <property type="entry name" value="Ribonuclease Inhibitor"/>
    <property type="match status" value="1"/>
</dbReference>
<keyword evidence="3" id="KW-0611">Plant defense</keyword>
<reference evidence="5" key="1">
    <citation type="submission" date="2021-03" db="EMBL/GenBank/DDBJ databases">
        <authorList>
            <person name="Li Z."/>
            <person name="Yang C."/>
        </authorList>
    </citation>
    <scope>NUCLEOTIDE SEQUENCE</scope>
    <source>
        <strain evidence="5">Dzin_1.0</strain>
        <tissue evidence="5">Leaf</tissue>
    </source>
</reference>
<protein>
    <recommendedName>
        <fullName evidence="4">RPW8 domain-containing protein</fullName>
    </recommendedName>
</protein>
<dbReference type="FunFam" id="1.10.8.430:FF:000003">
    <property type="entry name" value="Probable disease resistance protein At5g66910"/>
    <property type="match status" value="1"/>
</dbReference>
<dbReference type="Gene3D" id="1.10.10.10">
    <property type="entry name" value="Winged helix-like DNA-binding domain superfamily/Winged helix DNA-binding domain"/>
    <property type="match status" value="1"/>
</dbReference>
<dbReference type="Pfam" id="PF05659">
    <property type="entry name" value="RPW8"/>
    <property type="match status" value="1"/>
</dbReference>
<dbReference type="Pfam" id="PF00931">
    <property type="entry name" value="NB-ARC"/>
    <property type="match status" value="1"/>
</dbReference>
<dbReference type="Gene3D" id="1.10.8.430">
    <property type="entry name" value="Helical domain of apoptotic protease-activating factors"/>
    <property type="match status" value="1"/>
</dbReference>
<dbReference type="Proteomes" id="UP001085076">
    <property type="component" value="Miscellaneous, Linkage group lg09"/>
</dbReference>
<keyword evidence="6" id="KW-1185">Reference proteome</keyword>
<reference evidence="5" key="2">
    <citation type="journal article" date="2022" name="Hortic Res">
        <title>The genome of Dioscorea zingiberensis sheds light on the biosynthesis, origin and evolution of the medicinally important diosgenin saponins.</title>
        <authorList>
            <person name="Li Y."/>
            <person name="Tan C."/>
            <person name="Li Z."/>
            <person name="Guo J."/>
            <person name="Li S."/>
            <person name="Chen X."/>
            <person name="Wang C."/>
            <person name="Dai X."/>
            <person name="Yang H."/>
            <person name="Song W."/>
            <person name="Hou L."/>
            <person name="Xu J."/>
            <person name="Tong Z."/>
            <person name="Xu A."/>
            <person name="Yuan X."/>
            <person name="Wang W."/>
            <person name="Yang Q."/>
            <person name="Chen L."/>
            <person name="Sun Z."/>
            <person name="Wang K."/>
            <person name="Pan B."/>
            <person name="Chen J."/>
            <person name="Bao Y."/>
            <person name="Liu F."/>
            <person name="Qi X."/>
            <person name="Gang D.R."/>
            <person name="Wen J."/>
            <person name="Li J."/>
        </authorList>
    </citation>
    <scope>NUCLEOTIDE SEQUENCE</scope>
    <source>
        <strain evidence="5">Dzin_1.0</strain>
    </source>
</reference>
<dbReference type="SUPFAM" id="SSF52047">
    <property type="entry name" value="RNI-like"/>
    <property type="match status" value="1"/>
</dbReference>
<dbReference type="AlphaFoldDB" id="A0A9D5BYM4"/>
<evidence type="ECO:0000256" key="1">
    <source>
        <dbReference type="ARBA" id="ARBA00008894"/>
    </source>
</evidence>
<dbReference type="GO" id="GO:0043531">
    <property type="term" value="F:ADP binding"/>
    <property type="evidence" value="ECO:0007669"/>
    <property type="project" value="InterPro"/>
</dbReference>
<comment type="similarity">
    <text evidence="1">Belongs to the disease resistance NB-LRR family.</text>
</comment>
<evidence type="ECO:0000313" key="6">
    <source>
        <dbReference type="Proteomes" id="UP001085076"/>
    </source>
</evidence>
<dbReference type="EMBL" id="JAGGNH010000009">
    <property type="protein sequence ID" value="KAJ0963412.1"/>
    <property type="molecule type" value="Genomic_DNA"/>
</dbReference>
<dbReference type="InterPro" id="IPR002182">
    <property type="entry name" value="NB-ARC"/>
</dbReference>
<organism evidence="5 6">
    <name type="scientific">Dioscorea zingiberensis</name>
    <dbReference type="NCBI Taxonomy" id="325984"/>
    <lineage>
        <taxon>Eukaryota</taxon>
        <taxon>Viridiplantae</taxon>
        <taxon>Streptophyta</taxon>
        <taxon>Embryophyta</taxon>
        <taxon>Tracheophyta</taxon>
        <taxon>Spermatophyta</taxon>
        <taxon>Magnoliopsida</taxon>
        <taxon>Liliopsida</taxon>
        <taxon>Dioscoreales</taxon>
        <taxon>Dioscoreaceae</taxon>
        <taxon>Dioscorea</taxon>
    </lineage>
</organism>
<dbReference type="InterPro" id="IPR027417">
    <property type="entry name" value="P-loop_NTPase"/>
</dbReference>
<evidence type="ECO:0000256" key="3">
    <source>
        <dbReference type="ARBA" id="ARBA00022821"/>
    </source>
</evidence>
<dbReference type="PROSITE" id="PS51153">
    <property type="entry name" value="RPW8"/>
    <property type="match status" value="1"/>
</dbReference>
<dbReference type="InterPro" id="IPR032675">
    <property type="entry name" value="LRR_dom_sf"/>
</dbReference>
<evidence type="ECO:0000256" key="2">
    <source>
        <dbReference type="ARBA" id="ARBA00022737"/>
    </source>
</evidence>
<evidence type="ECO:0000313" key="5">
    <source>
        <dbReference type="EMBL" id="KAJ0963412.1"/>
    </source>
</evidence>
<dbReference type="InterPro" id="IPR036388">
    <property type="entry name" value="WH-like_DNA-bd_sf"/>
</dbReference>
<dbReference type="GO" id="GO:0006952">
    <property type="term" value="P:defense response"/>
    <property type="evidence" value="ECO:0007669"/>
    <property type="project" value="UniProtKB-KW"/>
</dbReference>
<proteinExistence type="inferred from homology"/>
<accession>A0A9D5BYM4</accession>
<dbReference type="Pfam" id="PF23598">
    <property type="entry name" value="LRR_14"/>
    <property type="match status" value="1"/>
</dbReference>
<dbReference type="SUPFAM" id="SSF52540">
    <property type="entry name" value="P-loop containing nucleoside triphosphate hydrolases"/>
    <property type="match status" value="1"/>
</dbReference>
<dbReference type="PANTHER" id="PTHR36766:SF30">
    <property type="entry name" value="TIR-NBS TYPE DISEASE RESISTANCE PROTEIN-RELATED"/>
    <property type="match status" value="1"/>
</dbReference>
<dbReference type="OrthoDB" id="1357022at2759"/>
<dbReference type="Gene3D" id="3.40.50.300">
    <property type="entry name" value="P-loop containing nucleotide triphosphate hydrolases"/>
    <property type="match status" value="1"/>
</dbReference>